<dbReference type="EMBL" id="FTMA01000009">
    <property type="protein sequence ID" value="SIR26804.1"/>
    <property type="molecule type" value="Genomic_DNA"/>
</dbReference>
<accession>A0A1N6ZJ58</accession>
<keyword evidence="2" id="KW-1185">Reference proteome</keyword>
<dbReference type="AlphaFoldDB" id="A0A1N6ZJ58"/>
<organism evidence="1 2">
    <name type="scientific">Maribacter ulvicola</name>
    <dbReference type="NCBI Taxonomy" id="228959"/>
    <lineage>
        <taxon>Bacteria</taxon>
        <taxon>Pseudomonadati</taxon>
        <taxon>Bacteroidota</taxon>
        <taxon>Flavobacteriia</taxon>
        <taxon>Flavobacteriales</taxon>
        <taxon>Flavobacteriaceae</taxon>
        <taxon>Maribacter</taxon>
    </lineage>
</organism>
<evidence type="ECO:0000313" key="1">
    <source>
        <dbReference type="EMBL" id="SIR26804.1"/>
    </source>
</evidence>
<evidence type="ECO:0000313" key="2">
    <source>
        <dbReference type="Proteomes" id="UP000186953"/>
    </source>
</evidence>
<sequence length="231" mass="27108">MKLTFFIFSLLIISCSSKEKKKKINEPTEIIIEKKITKNNELTNLELTFEEIQDSLRKQLLKSKTNNNLKSSILQELYIRGLVNQEDDKFKFKLPFNLHGFDCGAPDCYSTDIKFNIPVKNPFEFPKKIDFNLKEHGCGIENDILENGTFELVEQSTQFVNYYSKKQKSNLIIIADKRKLYYFADQKPNAIKVDLIDKMFEEYNEKDIEEIAPYQSTTMTTNEYENFIGEE</sequence>
<reference evidence="2" key="1">
    <citation type="submission" date="2017-01" db="EMBL/GenBank/DDBJ databases">
        <authorList>
            <person name="Varghese N."/>
            <person name="Submissions S."/>
        </authorList>
    </citation>
    <scope>NUCLEOTIDE SEQUENCE [LARGE SCALE GENOMIC DNA]</scope>
    <source>
        <strain evidence="2">DSM 15366</strain>
    </source>
</reference>
<proteinExistence type="predicted"/>
<dbReference type="RefSeq" id="WP_076550603.1">
    <property type="nucleotide sequence ID" value="NZ_FTMA01000009.1"/>
</dbReference>
<dbReference type="OrthoDB" id="1189444at2"/>
<dbReference type="Proteomes" id="UP000186953">
    <property type="component" value="Unassembled WGS sequence"/>
</dbReference>
<name>A0A1N6ZJ58_9FLAO</name>
<dbReference type="PROSITE" id="PS51257">
    <property type="entry name" value="PROKAR_LIPOPROTEIN"/>
    <property type="match status" value="1"/>
</dbReference>
<evidence type="ECO:0008006" key="3">
    <source>
        <dbReference type="Google" id="ProtNLM"/>
    </source>
</evidence>
<protein>
    <recommendedName>
        <fullName evidence="3">Lipoprotein</fullName>
    </recommendedName>
</protein>
<gene>
    <name evidence="1" type="ORF">SAMN05421797_1094</name>
</gene>